<keyword evidence="5" id="KW-0676">Redox-active center</keyword>
<dbReference type="GO" id="GO:0016491">
    <property type="term" value="F:oxidoreductase activity"/>
    <property type="evidence" value="ECO:0007669"/>
    <property type="project" value="UniProtKB-KW"/>
</dbReference>
<evidence type="ECO:0000256" key="7">
    <source>
        <dbReference type="SAM" id="Phobius"/>
    </source>
</evidence>
<evidence type="ECO:0000313" key="9">
    <source>
        <dbReference type="EMBL" id="MBF0965780.1"/>
    </source>
</evidence>
<gene>
    <name evidence="9" type="ORF">HXK09_01170</name>
</gene>
<accession>A0A929RMT0</accession>
<feature type="compositionally biased region" description="Low complexity" evidence="6">
    <location>
        <begin position="56"/>
        <end position="73"/>
    </location>
</feature>
<dbReference type="SUPFAM" id="SSF52833">
    <property type="entry name" value="Thioredoxin-like"/>
    <property type="match status" value="1"/>
</dbReference>
<evidence type="ECO:0000256" key="6">
    <source>
        <dbReference type="SAM" id="MobiDB-lite"/>
    </source>
</evidence>
<keyword evidence="7" id="KW-0812">Transmembrane</keyword>
<evidence type="ECO:0000259" key="8">
    <source>
        <dbReference type="PROSITE" id="PS51352"/>
    </source>
</evidence>
<dbReference type="PANTHER" id="PTHR13887">
    <property type="entry name" value="GLUTATHIONE S-TRANSFERASE KAPPA"/>
    <property type="match status" value="1"/>
</dbReference>
<keyword evidence="2" id="KW-0732">Signal</keyword>
<dbReference type="AlphaFoldDB" id="A0A929RMT0"/>
<feature type="region of interest" description="Disordered" evidence="6">
    <location>
        <begin position="56"/>
        <end position="88"/>
    </location>
</feature>
<proteinExistence type="inferred from homology"/>
<comment type="similarity">
    <text evidence="1">Belongs to the thioredoxin family. DsbA subfamily.</text>
</comment>
<feature type="compositionally biased region" description="Polar residues" evidence="6">
    <location>
        <begin position="77"/>
        <end position="88"/>
    </location>
</feature>
<protein>
    <submittedName>
        <fullName evidence="9">Thioredoxin domain-containing protein</fullName>
    </submittedName>
</protein>
<reference evidence="9" key="1">
    <citation type="submission" date="2020-04" db="EMBL/GenBank/DDBJ databases">
        <title>Deep metagenomics examines the oral microbiome during advanced dental caries in children, revealing novel taxa and co-occurrences with host molecules.</title>
        <authorList>
            <person name="Baker J.L."/>
            <person name="Morton J.T."/>
            <person name="Dinis M."/>
            <person name="Alvarez R."/>
            <person name="Tran N.C."/>
            <person name="Knight R."/>
            <person name="Edlund A."/>
        </authorList>
    </citation>
    <scope>NUCLEOTIDE SEQUENCE</scope>
    <source>
        <strain evidence="9">JCVI_30_bin.13</strain>
    </source>
</reference>
<dbReference type="Gene3D" id="3.40.30.10">
    <property type="entry name" value="Glutaredoxin"/>
    <property type="match status" value="1"/>
</dbReference>
<evidence type="ECO:0000256" key="5">
    <source>
        <dbReference type="ARBA" id="ARBA00023284"/>
    </source>
</evidence>
<keyword evidence="7" id="KW-0472">Membrane</keyword>
<evidence type="ECO:0000256" key="1">
    <source>
        <dbReference type="ARBA" id="ARBA00005791"/>
    </source>
</evidence>
<evidence type="ECO:0000256" key="4">
    <source>
        <dbReference type="ARBA" id="ARBA00023157"/>
    </source>
</evidence>
<dbReference type="PANTHER" id="PTHR13887:SF14">
    <property type="entry name" value="DISULFIDE BOND FORMATION PROTEIN D"/>
    <property type="match status" value="1"/>
</dbReference>
<keyword evidence="7" id="KW-1133">Transmembrane helix</keyword>
<feature type="transmembrane region" description="Helical" evidence="7">
    <location>
        <begin position="29"/>
        <end position="49"/>
    </location>
</feature>
<dbReference type="InterPro" id="IPR012336">
    <property type="entry name" value="Thioredoxin-like_fold"/>
</dbReference>
<keyword evidence="3" id="KW-0560">Oxidoreductase</keyword>
<keyword evidence="4" id="KW-1015">Disulfide bond</keyword>
<feature type="domain" description="Thioredoxin" evidence="8">
    <location>
        <begin position="66"/>
        <end position="219"/>
    </location>
</feature>
<comment type="caution">
    <text evidence="9">The sequence shown here is derived from an EMBL/GenBank/DDBJ whole genome shotgun (WGS) entry which is preliminary data.</text>
</comment>
<dbReference type="EMBL" id="JABZGF010000011">
    <property type="protein sequence ID" value="MBF0965780.1"/>
    <property type="molecule type" value="Genomic_DNA"/>
</dbReference>
<evidence type="ECO:0000256" key="2">
    <source>
        <dbReference type="ARBA" id="ARBA00022729"/>
    </source>
</evidence>
<dbReference type="InterPro" id="IPR036249">
    <property type="entry name" value="Thioredoxin-like_sf"/>
</dbReference>
<name>A0A929RMT0_9ACTO</name>
<evidence type="ECO:0000313" key="10">
    <source>
        <dbReference type="Proteomes" id="UP000759246"/>
    </source>
</evidence>
<dbReference type="PROSITE" id="PS51352">
    <property type="entry name" value="THIOREDOXIN_2"/>
    <property type="match status" value="1"/>
</dbReference>
<organism evidence="9 10">
    <name type="scientific">Actinomyces bouchesdurhonensis</name>
    <dbReference type="NCBI Taxonomy" id="1852361"/>
    <lineage>
        <taxon>Bacteria</taxon>
        <taxon>Bacillati</taxon>
        <taxon>Actinomycetota</taxon>
        <taxon>Actinomycetes</taxon>
        <taxon>Actinomycetales</taxon>
        <taxon>Actinomycetaceae</taxon>
        <taxon>Actinomyces</taxon>
    </lineage>
</organism>
<evidence type="ECO:0000256" key="3">
    <source>
        <dbReference type="ARBA" id="ARBA00023002"/>
    </source>
</evidence>
<dbReference type="InterPro" id="IPR013766">
    <property type="entry name" value="Thioredoxin_domain"/>
</dbReference>
<dbReference type="Pfam" id="PF13462">
    <property type="entry name" value="Thioredoxin_4"/>
    <property type="match status" value="1"/>
</dbReference>
<sequence length="273" mass="28998">MTTNDAKASSTSKKKTDTDRFQPNVYKTLFLVTAPVTAMLAGACVWMGVQLSSTSPASQATPAATASSQLPAAEQSAEPSQTNPNNLSIMSSFMRHDAGDQQAKGDINAPVTMVVFSDFACPYCTKFAQQVDPALADLVEDGTLRIEWYDLAQITETSPLAAQAGIAAAEQGKFWEFHDAVYAAADPSGHPQYSEQSLVDFAATAGVPDLDKFRATMLDPMTVTKVASAKDQAHQAGITGTPTLFINKAYIPGFRDASYVRNTVLAQAAEAIS</sequence>
<dbReference type="Proteomes" id="UP000759246">
    <property type="component" value="Unassembled WGS sequence"/>
</dbReference>